<feature type="active site" description="Nucleophile" evidence="4">
    <location>
        <position position="56"/>
    </location>
</feature>
<dbReference type="GO" id="GO:0016042">
    <property type="term" value="P:lipid catabolic process"/>
    <property type="evidence" value="ECO:0007669"/>
    <property type="project" value="UniProtKB-UniRule"/>
</dbReference>
<feature type="domain" description="PNPLA" evidence="5">
    <location>
        <begin position="10"/>
        <end position="217"/>
    </location>
</feature>
<dbReference type="InterPro" id="IPR016035">
    <property type="entry name" value="Acyl_Trfase/lysoPLipase"/>
</dbReference>
<dbReference type="InterPro" id="IPR002641">
    <property type="entry name" value="PNPLA_dom"/>
</dbReference>
<dbReference type="AlphaFoldDB" id="A0A2K8KEP9"/>
<dbReference type="PROSITE" id="PS51635">
    <property type="entry name" value="PNPLA"/>
    <property type="match status" value="1"/>
</dbReference>
<keyword evidence="7" id="KW-1185">Reference proteome</keyword>
<feature type="short sequence motif" description="DGA/G" evidence="4">
    <location>
        <begin position="203"/>
        <end position="205"/>
    </location>
</feature>
<feature type="active site" description="Proton acceptor" evidence="4">
    <location>
        <position position="203"/>
    </location>
</feature>
<dbReference type="OrthoDB" id="9807112at2"/>
<evidence type="ECO:0000256" key="1">
    <source>
        <dbReference type="ARBA" id="ARBA00022801"/>
    </source>
</evidence>
<dbReference type="Pfam" id="PF01734">
    <property type="entry name" value="Patatin"/>
    <property type="match status" value="1"/>
</dbReference>
<proteinExistence type="predicted"/>
<organism evidence="6 7">
    <name type="scientific">Roseinatronobacter bogoriensis subsp. barguzinensis</name>
    <dbReference type="NCBI Taxonomy" id="441209"/>
    <lineage>
        <taxon>Bacteria</taxon>
        <taxon>Pseudomonadati</taxon>
        <taxon>Pseudomonadota</taxon>
        <taxon>Alphaproteobacteria</taxon>
        <taxon>Rhodobacterales</taxon>
        <taxon>Paracoccaceae</taxon>
        <taxon>Roseinatronobacter</taxon>
    </lineage>
</organism>
<sequence>MTRPPQKRLLALDGGGLMGLISLGILQEMEGQLRTAHGGHDHFRLRDYFDYIAGTSTGAIIAAGLMMGRSVKEITDIYLNDGPAMFAPVSWPRRLWSGLSHKFPRGPIAQTLKREFTDLSILELQEQGKLPIDRHLMMVMHNASTDSCWPVSTNPDAMYNDPERPDCNRNLKLWQLVRASTAAPSFFPLEEVTLGEKVFKFQDGGLTAHNNPALKLFQMATAPSYRLRRSPGSTEFGWERGEDRLLLVSVGTGYEIDPRDALRRWGLPLPLLAKYALALLMRGMAIENDVSCRVIGRCVYGNIIDRELGHMIPSEATDRAFKYVRYDADLSREGLSVLGVAQPKEKLVMDNVRAMDAFGEIGTAAASTVNVSSHFAGFIPTSKGAS</sequence>
<dbReference type="Proteomes" id="UP000228948">
    <property type="component" value="Chromosome"/>
</dbReference>
<keyword evidence="2 4" id="KW-0442">Lipid degradation</keyword>
<evidence type="ECO:0000259" key="5">
    <source>
        <dbReference type="PROSITE" id="PS51635"/>
    </source>
</evidence>
<evidence type="ECO:0000256" key="2">
    <source>
        <dbReference type="ARBA" id="ARBA00022963"/>
    </source>
</evidence>
<dbReference type="PANTHER" id="PTHR24185">
    <property type="entry name" value="CALCIUM-INDEPENDENT PHOSPHOLIPASE A2-GAMMA"/>
    <property type="match status" value="1"/>
</dbReference>
<evidence type="ECO:0000313" key="6">
    <source>
        <dbReference type="EMBL" id="ATX64620.1"/>
    </source>
</evidence>
<dbReference type="KEGG" id="rbg:BG454_01195"/>
<dbReference type="SUPFAM" id="SSF52151">
    <property type="entry name" value="FabD/lysophospholipase-like"/>
    <property type="match status" value="1"/>
</dbReference>
<accession>A0A2K8KEP9</accession>
<keyword evidence="1 4" id="KW-0378">Hydrolase</keyword>
<feature type="short sequence motif" description="GXGXXG" evidence="4">
    <location>
        <begin position="14"/>
        <end position="19"/>
    </location>
</feature>
<name>A0A2K8KEP9_9RHOB</name>
<feature type="short sequence motif" description="GXSXG" evidence="4">
    <location>
        <begin position="54"/>
        <end position="58"/>
    </location>
</feature>
<protein>
    <submittedName>
        <fullName evidence="6">Patatin</fullName>
    </submittedName>
</protein>
<dbReference type="STRING" id="441209.GCA_001870665_00996"/>
<gene>
    <name evidence="6" type="ORF">BG454_01195</name>
</gene>
<keyword evidence="3 4" id="KW-0443">Lipid metabolism</keyword>
<dbReference type="Gene3D" id="3.40.1090.10">
    <property type="entry name" value="Cytosolic phospholipase A2 catalytic domain"/>
    <property type="match status" value="1"/>
</dbReference>
<dbReference type="GO" id="GO:0004620">
    <property type="term" value="F:phospholipase activity"/>
    <property type="evidence" value="ECO:0007669"/>
    <property type="project" value="TreeGrafter"/>
</dbReference>
<evidence type="ECO:0000256" key="3">
    <source>
        <dbReference type="ARBA" id="ARBA00023098"/>
    </source>
</evidence>
<dbReference type="GO" id="GO:0016020">
    <property type="term" value="C:membrane"/>
    <property type="evidence" value="ECO:0007669"/>
    <property type="project" value="TreeGrafter"/>
</dbReference>
<reference evidence="6 7" key="1">
    <citation type="submission" date="2017-11" db="EMBL/GenBank/DDBJ databases">
        <title>Revised Sequence and Annotation of the Rhodobaca barguzinensis strain alga05 Genome.</title>
        <authorList>
            <person name="Kopejtka K."/>
            <person name="Tomasch J.M."/>
            <person name="Bunk B."/>
            <person name="Koblizek M."/>
        </authorList>
    </citation>
    <scope>NUCLEOTIDE SEQUENCE [LARGE SCALE GENOMIC DNA]</scope>
    <source>
        <strain evidence="7">alga05</strain>
    </source>
</reference>
<dbReference type="PANTHER" id="PTHR24185:SF1">
    <property type="entry name" value="CALCIUM-INDEPENDENT PHOSPHOLIPASE A2-GAMMA"/>
    <property type="match status" value="1"/>
</dbReference>
<dbReference type="GO" id="GO:0006631">
    <property type="term" value="P:fatty acid metabolic process"/>
    <property type="evidence" value="ECO:0007669"/>
    <property type="project" value="TreeGrafter"/>
</dbReference>
<evidence type="ECO:0000256" key="4">
    <source>
        <dbReference type="PROSITE-ProRule" id="PRU01161"/>
    </source>
</evidence>
<dbReference type="RefSeq" id="WP_071480032.1">
    <property type="nucleotide sequence ID" value="NZ_CP024899.1"/>
</dbReference>
<evidence type="ECO:0000313" key="7">
    <source>
        <dbReference type="Proteomes" id="UP000228948"/>
    </source>
</evidence>
<dbReference type="EMBL" id="CP024899">
    <property type="protein sequence ID" value="ATX64620.1"/>
    <property type="molecule type" value="Genomic_DNA"/>
</dbReference>